<dbReference type="GO" id="GO:0009306">
    <property type="term" value="P:protein secretion"/>
    <property type="evidence" value="ECO:0007669"/>
    <property type="project" value="InterPro"/>
</dbReference>
<evidence type="ECO:0000256" key="6">
    <source>
        <dbReference type="ARBA" id="ARBA00023136"/>
    </source>
</evidence>
<feature type="transmembrane region" description="Helical" evidence="7">
    <location>
        <begin position="12"/>
        <end position="39"/>
    </location>
</feature>
<keyword evidence="3" id="KW-1003">Cell membrane</keyword>
<evidence type="ECO:0000256" key="5">
    <source>
        <dbReference type="ARBA" id="ARBA00022989"/>
    </source>
</evidence>
<comment type="subcellular location">
    <subcellularLocation>
        <location evidence="1">Cell membrane</location>
        <topology evidence="1">Multi-pass membrane protein</topology>
    </subcellularLocation>
</comment>
<dbReference type="AlphaFoldDB" id="A0A7V8VB76"/>
<dbReference type="PANTHER" id="PTHR34040">
    <property type="entry name" value="FLAGELLAR BIOSYNTHETIC PROTEIN FLIQ"/>
    <property type="match status" value="1"/>
</dbReference>
<dbReference type="GO" id="GO:0005886">
    <property type="term" value="C:plasma membrane"/>
    <property type="evidence" value="ECO:0007669"/>
    <property type="project" value="UniProtKB-SubCell"/>
</dbReference>
<evidence type="ECO:0000256" key="1">
    <source>
        <dbReference type="ARBA" id="ARBA00004651"/>
    </source>
</evidence>
<dbReference type="PANTHER" id="PTHR34040:SF2">
    <property type="entry name" value="FLAGELLAR BIOSYNTHETIC PROTEIN FLIQ"/>
    <property type="match status" value="1"/>
</dbReference>
<evidence type="ECO:0000256" key="4">
    <source>
        <dbReference type="ARBA" id="ARBA00022692"/>
    </source>
</evidence>
<comment type="similarity">
    <text evidence="2">Belongs to the FliQ/MopD/SpaQ family.</text>
</comment>
<reference evidence="8 9" key="1">
    <citation type="submission" date="2020-07" db="EMBL/GenBank/DDBJ databases">
        <title>Thermogemmata thermophila gen. nov., sp. nov., a novel moderate thermophilic planctomycete from a Kamchatka hot spring.</title>
        <authorList>
            <person name="Elcheninov A.G."/>
            <person name="Podosokorskaya O.A."/>
            <person name="Kovaleva O.L."/>
            <person name="Novikov A."/>
            <person name="Bonch-Osmolovskaya E.A."/>
            <person name="Toshchakov S.V."/>
            <person name="Kublanov I.V."/>
        </authorList>
    </citation>
    <scope>NUCLEOTIDE SEQUENCE [LARGE SCALE GENOMIC DNA]</scope>
    <source>
        <strain evidence="8 9">2918</strain>
    </source>
</reference>
<evidence type="ECO:0000313" key="9">
    <source>
        <dbReference type="Proteomes" id="UP000542342"/>
    </source>
</evidence>
<evidence type="ECO:0000256" key="7">
    <source>
        <dbReference type="SAM" id="Phobius"/>
    </source>
</evidence>
<sequence length="89" mass="9905">MAMEQIIYMMQELFLVALIVSFPALIASLIVGLIVSIFQTVTSIQDQTLSYVPRILLVGLIIVITFGFTLQQATEFARRMILTAVSMAH</sequence>
<proteinExistence type="inferred from homology"/>
<dbReference type="PRINTS" id="PR00952">
    <property type="entry name" value="TYPE3IMQPROT"/>
</dbReference>
<dbReference type="PIRSF" id="PIRSF004669">
    <property type="entry name" value="FliQ"/>
    <property type="match status" value="1"/>
</dbReference>
<dbReference type="EMBL" id="JACEFB010000001">
    <property type="protein sequence ID" value="MBA2224834.1"/>
    <property type="molecule type" value="Genomic_DNA"/>
</dbReference>
<feature type="transmembrane region" description="Helical" evidence="7">
    <location>
        <begin position="51"/>
        <end position="70"/>
    </location>
</feature>
<keyword evidence="9" id="KW-1185">Reference proteome</keyword>
<dbReference type="Pfam" id="PF01313">
    <property type="entry name" value="Bac_export_3"/>
    <property type="match status" value="1"/>
</dbReference>
<keyword evidence="8" id="KW-0282">Flagellum</keyword>
<protein>
    <submittedName>
        <fullName evidence="8">Flagellar biosynthetic protein FliQ</fullName>
    </submittedName>
</protein>
<keyword evidence="6 7" id="KW-0472">Membrane</keyword>
<keyword evidence="4 7" id="KW-0812">Transmembrane</keyword>
<accession>A0A7V8VB76</accession>
<evidence type="ECO:0000256" key="2">
    <source>
        <dbReference type="ARBA" id="ARBA00006156"/>
    </source>
</evidence>
<evidence type="ECO:0000313" key="8">
    <source>
        <dbReference type="EMBL" id="MBA2224834.1"/>
    </source>
</evidence>
<keyword evidence="8" id="KW-0969">Cilium</keyword>
<evidence type="ECO:0000256" key="3">
    <source>
        <dbReference type="ARBA" id="ARBA00022475"/>
    </source>
</evidence>
<organism evidence="8 9">
    <name type="scientific">Thermogemmata fonticola</name>
    <dbReference type="NCBI Taxonomy" id="2755323"/>
    <lineage>
        <taxon>Bacteria</taxon>
        <taxon>Pseudomonadati</taxon>
        <taxon>Planctomycetota</taxon>
        <taxon>Planctomycetia</taxon>
        <taxon>Gemmatales</taxon>
        <taxon>Gemmataceae</taxon>
        <taxon>Thermogemmata</taxon>
    </lineage>
</organism>
<keyword evidence="5 7" id="KW-1133">Transmembrane helix</keyword>
<dbReference type="InterPro" id="IPR002191">
    <property type="entry name" value="Bac_export_3"/>
</dbReference>
<dbReference type="Proteomes" id="UP000542342">
    <property type="component" value="Unassembled WGS sequence"/>
</dbReference>
<name>A0A7V8VB76_9BACT</name>
<gene>
    <name evidence="8" type="ORF">H0921_01510</name>
</gene>
<keyword evidence="8" id="KW-0966">Cell projection</keyword>
<comment type="caution">
    <text evidence="8">The sequence shown here is derived from an EMBL/GenBank/DDBJ whole genome shotgun (WGS) entry which is preliminary data.</text>
</comment>